<evidence type="ECO:0000313" key="9">
    <source>
        <dbReference type="Proteomes" id="UP001279681"/>
    </source>
</evidence>
<dbReference type="PANTHER" id="PTHR21198">
    <property type="entry name" value="GLUTAMATE RACEMASE"/>
    <property type="match status" value="1"/>
</dbReference>
<feature type="binding site" evidence="7">
    <location>
        <begin position="40"/>
        <end position="41"/>
    </location>
    <ligand>
        <name>substrate</name>
    </ligand>
</feature>
<dbReference type="HAMAP" id="MF_00258">
    <property type="entry name" value="Glu_racemase"/>
    <property type="match status" value="1"/>
</dbReference>
<keyword evidence="3 7" id="KW-0133">Cell shape</keyword>
<comment type="similarity">
    <text evidence="7">Belongs to the aspartate/glutamate racemases family.</text>
</comment>
<organism evidence="8 9">
    <name type="scientific">Candidatus Cetobacterium colombiensis</name>
    <dbReference type="NCBI Taxonomy" id="3073100"/>
    <lineage>
        <taxon>Bacteria</taxon>
        <taxon>Fusobacteriati</taxon>
        <taxon>Fusobacteriota</taxon>
        <taxon>Fusobacteriia</taxon>
        <taxon>Fusobacteriales</taxon>
        <taxon>Fusobacteriaceae</taxon>
        <taxon>Cetobacterium</taxon>
    </lineage>
</organism>
<evidence type="ECO:0000256" key="4">
    <source>
        <dbReference type="ARBA" id="ARBA00022984"/>
    </source>
</evidence>
<evidence type="ECO:0000256" key="2">
    <source>
        <dbReference type="ARBA" id="ARBA00013090"/>
    </source>
</evidence>
<dbReference type="Proteomes" id="UP001279681">
    <property type="component" value="Unassembled WGS sequence"/>
</dbReference>
<sequence length="257" mass="28884">MRTIGVFDSGVGGVSVLKEILKEFPYDNIIYFGDSLHAPYGDREIEEIRTLCLKVSDFLVYKKNVNALVIACNTATGAAMDIMTNKYNIPVVGVVENGVKEAIKLTKNKRLGVVATPATIKMNIYSKSFYALDKSISVYQVQCPLFVRMIEEGWNDNLESDNLVKEYITQLPKEVDTLVLGCTHYPLIEKYIKRYFKGTIVDPAKQTAKSLKNMIGEGEYSKSPKIDFFVSGDCDKFKKIAQEFLGTRIDSIEKTIL</sequence>
<dbReference type="RefSeq" id="WP_320312384.1">
    <property type="nucleotide sequence ID" value="NZ_JAVIKH010000001.1"/>
</dbReference>
<dbReference type="GO" id="GO:0008881">
    <property type="term" value="F:glutamate racemase activity"/>
    <property type="evidence" value="ECO:0007669"/>
    <property type="project" value="UniProtKB-EC"/>
</dbReference>
<feature type="binding site" evidence="7">
    <location>
        <begin position="183"/>
        <end position="184"/>
    </location>
    <ligand>
        <name>substrate</name>
    </ligand>
</feature>
<comment type="catalytic activity">
    <reaction evidence="1 7">
        <text>L-glutamate = D-glutamate</text>
        <dbReference type="Rhea" id="RHEA:12813"/>
        <dbReference type="ChEBI" id="CHEBI:29985"/>
        <dbReference type="ChEBI" id="CHEBI:29986"/>
        <dbReference type="EC" id="5.1.1.3"/>
    </reaction>
</comment>
<reference evidence="9" key="1">
    <citation type="submission" date="2023-07" db="EMBL/GenBank/DDBJ databases">
        <authorList>
            <person name="Colorado M.A."/>
            <person name="Villamil L.M."/>
            <person name="Melo J.F."/>
            <person name="Rodriguez J.A."/>
            <person name="Ruiz R.Y."/>
        </authorList>
    </citation>
    <scope>NUCLEOTIDE SEQUENCE [LARGE SCALE GENOMIC DNA]</scope>
    <source>
        <strain evidence="9">C33</strain>
    </source>
</reference>
<gene>
    <name evidence="7 8" type="primary">murI</name>
    <name evidence="8" type="ORF">RFV38_00410</name>
</gene>
<comment type="pathway">
    <text evidence="7">Cell wall biogenesis; peptidoglycan biosynthesis.</text>
</comment>
<evidence type="ECO:0000256" key="1">
    <source>
        <dbReference type="ARBA" id="ARBA00001602"/>
    </source>
</evidence>
<evidence type="ECO:0000256" key="6">
    <source>
        <dbReference type="ARBA" id="ARBA00023316"/>
    </source>
</evidence>
<evidence type="ECO:0000256" key="5">
    <source>
        <dbReference type="ARBA" id="ARBA00023235"/>
    </source>
</evidence>
<feature type="active site" description="Proton donor/acceptor" evidence="7">
    <location>
        <position position="72"/>
    </location>
</feature>
<dbReference type="Gene3D" id="3.40.50.1860">
    <property type="match status" value="2"/>
</dbReference>
<comment type="function">
    <text evidence="7">Provides the (R)-glutamate required for cell wall biosynthesis.</text>
</comment>
<proteinExistence type="inferred from homology"/>
<dbReference type="EC" id="5.1.1.3" evidence="2 7"/>
<dbReference type="InterPro" id="IPR004391">
    <property type="entry name" value="Glu_race"/>
</dbReference>
<evidence type="ECO:0000256" key="3">
    <source>
        <dbReference type="ARBA" id="ARBA00022960"/>
    </source>
</evidence>
<dbReference type="EMBL" id="JAVIKH010000001">
    <property type="protein sequence ID" value="MDX8334971.1"/>
    <property type="molecule type" value="Genomic_DNA"/>
</dbReference>
<dbReference type="InterPro" id="IPR001920">
    <property type="entry name" value="Asp/Glu_race"/>
</dbReference>
<dbReference type="PANTHER" id="PTHR21198:SF2">
    <property type="entry name" value="GLUTAMATE RACEMASE"/>
    <property type="match status" value="1"/>
</dbReference>
<dbReference type="PROSITE" id="PS00924">
    <property type="entry name" value="ASP_GLU_RACEMASE_2"/>
    <property type="match status" value="1"/>
</dbReference>
<dbReference type="SUPFAM" id="SSF53681">
    <property type="entry name" value="Aspartate/glutamate racemase"/>
    <property type="match status" value="2"/>
</dbReference>
<keyword evidence="4 7" id="KW-0573">Peptidoglycan synthesis</keyword>
<dbReference type="InterPro" id="IPR015942">
    <property type="entry name" value="Asp/Glu/hydantoin_racemase"/>
</dbReference>
<keyword evidence="9" id="KW-1185">Reference proteome</keyword>
<dbReference type="Pfam" id="PF01177">
    <property type="entry name" value="Asp_Glu_race"/>
    <property type="match status" value="1"/>
</dbReference>
<keyword evidence="6 7" id="KW-0961">Cell wall biogenesis/degradation</keyword>
<comment type="caution">
    <text evidence="8">The sequence shown here is derived from an EMBL/GenBank/DDBJ whole genome shotgun (WGS) entry which is preliminary data.</text>
</comment>
<feature type="active site" description="Proton donor/acceptor" evidence="7">
    <location>
        <position position="182"/>
    </location>
</feature>
<name>A0ABU4W8P0_9FUSO</name>
<feature type="binding site" evidence="7">
    <location>
        <begin position="73"/>
        <end position="74"/>
    </location>
    <ligand>
        <name>substrate</name>
    </ligand>
</feature>
<dbReference type="InterPro" id="IPR033134">
    <property type="entry name" value="Asp/Glu_racemase_AS_2"/>
</dbReference>
<protein>
    <recommendedName>
        <fullName evidence="2 7">Glutamate racemase</fullName>
        <ecNumber evidence="2 7">5.1.1.3</ecNumber>
    </recommendedName>
</protein>
<feature type="binding site" evidence="7">
    <location>
        <begin position="8"/>
        <end position="9"/>
    </location>
    <ligand>
        <name>substrate</name>
    </ligand>
</feature>
<accession>A0ABU4W8P0</accession>
<evidence type="ECO:0000256" key="7">
    <source>
        <dbReference type="HAMAP-Rule" id="MF_00258"/>
    </source>
</evidence>
<dbReference type="NCBIfam" id="TIGR00067">
    <property type="entry name" value="glut_race"/>
    <property type="match status" value="1"/>
</dbReference>
<evidence type="ECO:0000313" key="8">
    <source>
        <dbReference type="EMBL" id="MDX8334971.1"/>
    </source>
</evidence>
<keyword evidence="5 7" id="KW-0413">Isomerase</keyword>